<feature type="binding site" evidence="9">
    <location>
        <position position="29"/>
    </location>
    <ligand>
        <name>S-adenosyl-L-methionine</name>
        <dbReference type="ChEBI" id="CHEBI:59789"/>
    </ligand>
</feature>
<dbReference type="PATRIC" id="fig|883081.3.peg.1509"/>
<evidence type="ECO:0000256" key="9">
    <source>
        <dbReference type="PROSITE-ProRule" id="PRU01026"/>
    </source>
</evidence>
<dbReference type="Proteomes" id="UP000009875">
    <property type="component" value="Unassembled WGS sequence"/>
</dbReference>
<dbReference type="CDD" id="cd02440">
    <property type="entry name" value="AdoMet_MTases"/>
    <property type="match status" value="1"/>
</dbReference>
<dbReference type="Gene3D" id="3.40.50.150">
    <property type="entry name" value="Vaccinia Virus protein VP39"/>
    <property type="match status" value="1"/>
</dbReference>
<organism evidence="12 13">
    <name type="scientific">Alloiococcus otitis ATCC 51267</name>
    <dbReference type="NCBI Taxonomy" id="883081"/>
    <lineage>
        <taxon>Bacteria</taxon>
        <taxon>Bacillati</taxon>
        <taxon>Bacillota</taxon>
        <taxon>Bacilli</taxon>
        <taxon>Lactobacillales</taxon>
        <taxon>Carnobacteriaceae</taxon>
        <taxon>Alloiococcus</taxon>
    </lineage>
</organism>
<dbReference type="InterPro" id="IPR001737">
    <property type="entry name" value="KsgA/Erm"/>
</dbReference>
<evidence type="ECO:0000313" key="13">
    <source>
        <dbReference type="Proteomes" id="UP000009875"/>
    </source>
</evidence>
<dbReference type="SUPFAM" id="SSF53335">
    <property type="entry name" value="S-adenosyl-L-methionine-dependent methyltransferases"/>
    <property type="match status" value="1"/>
</dbReference>
<evidence type="ECO:0000256" key="6">
    <source>
        <dbReference type="ARBA" id="ARBA00022884"/>
    </source>
</evidence>
<reference evidence="12 13" key="1">
    <citation type="submission" date="2012-09" db="EMBL/GenBank/DDBJ databases">
        <title>The Genome Sequence of Alloiococcus otitis ATCC 51267.</title>
        <authorList>
            <consortium name="The Broad Institute Genome Sequencing Platform"/>
            <person name="Earl A."/>
            <person name="Ward D."/>
            <person name="Feldgarden M."/>
            <person name="Gevers D."/>
            <person name="Huys G."/>
            <person name="Walker B."/>
            <person name="Young S.K."/>
            <person name="Zeng Q."/>
            <person name="Gargeya S."/>
            <person name="Fitzgerald M."/>
            <person name="Haas B."/>
            <person name="Abouelleil A."/>
            <person name="Alvarado L."/>
            <person name="Arachchi H.M."/>
            <person name="Berlin A.M."/>
            <person name="Chapman S.B."/>
            <person name="Goldberg J."/>
            <person name="Griggs A."/>
            <person name="Gujja S."/>
            <person name="Hansen M."/>
            <person name="Howarth C."/>
            <person name="Imamovic A."/>
            <person name="Larimer J."/>
            <person name="McCowen C."/>
            <person name="Montmayeur A."/>
            <person name="Murphy C."/>
            <person name="Neiman D."/>
            <person name="Pearson M."/>
            <person name="Priest M."/>
            <person name="Roberts A."/>
            <person name="Saif S."/>
            <person name="Shea T."/>
            <person name="Sisk P."/>
            <person name="Sykes S."/>
            <person name="Wortman J."/>
            <person name="Nusbaum C."/>
            <person name="Birren B."/>
        </authorList>
    </citation>
    <scope>NUCLEOTIDE SEQUENCE [LARGE SCALE GENOMIC DNA]</scope>
    <source>
        <strain evidence="12 13">ATCC 51267</strain>
    </source>
</reference>
<comment type="catalytic activity">
    <reaction evidence="8">
        <text>adenosine(2085) in 23S rRNA + 2 S-adenosyl-L-methionine = N(6)-dimethyladenosine(2085) in 23S rRNA + 2 S-adenosyl-L-homocysteine + 2 H(+)</text>
        <dbReference type="Rhea" id="RHEA:42784"/>
        <dbReference type="Rhea" id="RHEA-COMP:10237"/>
        <dbReference type="Rhea" id="RHEA-COMP:10238"/>
        <dbReference type="ChEBI" id="CHEBI:15378"/>
        <dbReference type="ChEBI" id="CHEBI:57856"/>
        <dbReference type="ChEBI" id="CHEBI:59789"/>
        <dbReference type="ChEBI" id="CHEBI:74411"/>
        <dbReference type="ChEBI" id="CHEBI:74493"/>
        <dbReference type="EC" id="2.1.1.184"/>
    </reaction>
</comment>
<evidence type="ECO:0000256" key="8">
    <source>
        <dbReference type="ARBA" id="ARBA00049167"/>
    </source>
</evidence>
<evidence type="ECO:0000256" key="10">
    <source>
        <dbReference type="SAM" id="MobiDB-lite"/>
    </source>
</evidence>
<dbReference type="PANTHER" id="PTHR11727:SF7">
    <property type="entry name" value="DIMETHYLADENOSINE TRANSFERASE-RELATED"/>
    <property type="match status" value="1"/>
</dbReference>
<evidence type="ECO:0000256" key="1">
    <source>
        <dbReference type="ARBA" id="ARBA00012304"/>
    </source>
</evidence>
<evidence type="ECO:0000256" key="7">
    <source>
        <dbReference type="ARBA" id="ARBA00029941"/>
    </source>
</evidence>
<evidence type="ECO:0000256" key="3">
    <source>
        <dbReference type="ARBA" id="ARBA00022603"/>
    </source>
</evidence>
<sequence>MTKRKRKNKYHSKKFRNGNSPNFSGQHMLHNKKMIKDIVNLAHISKSDLVLELGAGKGALTKVLSNQAGRVLAVENDKKYISELQQLELQNTKIIQQDILKISLPRKPYIVVSNIPFAITTPIMKMLLFKPSSPLQSGLIIIEKGAAKRFKSNFVKDSYVVAWKMWFDIQYVKTIAKNNFSPKPRVDAALIKITRKTKPIVAYKDYLIFWGLADYLMKKPKLPIDLALEGIFTKAQIRHLKKGLQLKKELTVGNLSEKQWGFIFETMKQHVPKFRWPRIKKSKLKRL</sequence>
<feature type="binding site" evidence="9">
    <location>
        <position position="27"/>
    </location>
    <ligand>
        <name>S-adenosyl-L-methionine</name>
        <dbReference type="ChEBI" id="CHEBI:59789"/>
    </ligand>
</feature>
<dbReference type="InterPro" id="IPR020598">
    <property type="entry name" value="rRNA_Ade_methylase_Trfase_N"/>
</dbReference>
<dbReference type="NCBIfam" id="NF000499">
    <property type="entry name" value="Erm23S_rRNA_broad"/>
    <property type="match status" value="1"/>
</dbReference>
<feature type="binding site" evidence="9">
    <location>
        <position position="114"/>
    </location>
    <ligand>
        <name>S-adenosyl-L-methionine</name>
        <dbReference type="ChEBI" id="CHEBI:59789"/>
    </ligand>
</feature>
<keyword evidence="3 9" id="KW-0489">Methyltransferase</keyword>
<dbReference type="PROSITE" id="PS01131">
    <property type="entry name" value="RRNA_A_DIMETH"/>
    <property type="match status" value="1"/>
</dbReference>
<dbReference type="InterPro" id="IPR020596">
    <property type="entry name" value="rRNA_Ade_Mease_Trfase_CS"/>
</dbReference>
<dbReference type="EMBL" id="AGXA01000031">
    <property type="protein sequence ID" value="EKU92901.1"/>
    <property type="molecule type" value="Genomic_DNA"/>
</dbReference>
<dbReference type="SMART" id="SM00650">
    <property type="entry name" value="rADc"/>
    <property type="match status" value="1"/>
</dbReference>
<proteinExistence type="inferred from homology"/>
<comment type="caution">
    <text evidence="12">The sequence shown here is derived from an EMBL/GenBank/DDBJ whole genome shotgun (WGS) entry which is preliminary data.</text>
</comment>
<evidence type="ECO:0000256" key="2">
    <source>
        <dbReference type="ARBA" id="ARBA00016505"/>
    </source>
</evidence>
<dbReference type="RefSeq" id="WP_003779026.1">
    <property type="nucleotide sequence ID" value="NZ_JH992962.1"/>
</dbReference>
<dbReference type="PROSITE" id="PS51689">
    <property type="entry name" value="SAM_RNA_A_N6_MT"/>
    <property type="match status" value="1"/>
</dbReference>
<evidence type="ECO:0000256" key="5">
    <source>
        <dbReference type="ARBA" id="ARBA00022691"/>
    </source>
</evidence>
<dbReference type="GO" id="GO:0052910">
    <property type="term" value="F:23S rRNA (adenine(2085)-N(6))-dimethyltransferase activity"/>
    <property type="evidence" value="ECO:0007669"/>
    <property type="project" value="UniProtKB-EC"/>
</dbReference>
<keyword evidence="5 9" id="KW-0949">S-adenosyl-L-methionine</keyword>
<comment type="similarity">
    <text evidence="9">Belongs to the class I-like SAM-binding methyltransferase superfamily. rRNA adenine N(6)-methyltransferase family.</text>
</comment>
<dbReference type="GO" id="GO:0000179">
    <property type="term" value="F:rRNA (adenine-N6,N6-)-dimethyltransferase activity"/>
    <property type="evidence" value="ECO:0007669"/>
    <property type="project" value="UniProtKB-UniRule"/>
</dbReference>
<dbReference type="InterPro" id="IPR029063">
    <property type="entry name" value="SAM-dependent_MTases_sf"/>
</dbReference>
<evidence type="ECO:0000259" key="11">
    <source>
        <dbReference type="SMART" id="SM00650"/>
    </source>
</evidence>
<dbReference type="PANTHER" id="PTHR11727">
    <property type="entry name" value="DIMETHYLADENOSINE TRANSFERASE"/>
    <property type="match status" value="1"/>
</dbReference>
<name>K9EAR3_9LACT</name>
<keyword evidence="4 9" id="KW-0808">Transferase</keyword>
<dbReference type="GO" id="GO:0005829">
    <property type="term" value="C:cytosol"/>
    <property type="evidence" value="ECO:0007669"/>
    <property type="project" value="TreeGrafter"/>
</dbReference>
<feature type="domain" description="Ribosomal RNA adenine methylase transferase N-terminal" evidence="11">
    <location>
        <begin position="34"/>
        <end position="197"/>
    </location>
</feature>
<keyword evidence="13" id="KW-1185">Reference proteome</keyword>
<dbReference type="eggNOG" id="COG0030">
    <property type="taxonomic scope" value="Bacteria"/>
</dbReference>
<dbReference type="STRING" id="883081.HMPREF9698_01504"/>
<accession>K9EAR3</accession>
<feature type="region of interest" description="Disordered" evidence="10">
    <location>
        <begin position="1"/>
        <end position="26"/>
    </location>
</feature>
<evidence type="ECO:0000256" key="4">
    <source>
        <dbReference type="ARBA" id="ARBA00022679"/>
    </source>
</evidence>
<dbReference type="EC" id="2.1.1.184" evidence="1"/>
<keyword evidence="6 9" id="KW-0694">RNA-binding</keyword>
<protein>
    <recommendedName>
        <fullName evidence="2">rRNA adenine N-6-methyltransferase</fullName>
        <ecNumber evidence="1">2.1.1.184</ecNumber>
    </recommendedName>
    <alternativeName>
        <fullName evidence="7">Macrolide-lincosamide-streptogramin B resistance protein</fullName>
    </alternativeName>
</protein>
<evidence type="ECO:0000313" key="12">
    <source>
        <dbReference type="EMBL" id="EKU92901.1"/>
    </source>
</evidence>
<feature type="compositionally biased region" description="Basic residues" evidence="10">
    <location>
        <begin position="1"/>
        <end position="16"/>
    </location>
</feature>
<dbReference type="Gene3D" id="1.10.8.100">
    <property type="entry name" value="Ribosomal RNA adenine dimethylase-like, domain 2"/>
    <property type="match status" value="1"/>
</dbReference>
<dbReference type="OrthoDB" id="9786598at2"/>
<feature type="binding site" evidence="9">
    <location>
        <position position="98"/>
    </location>
    <ligand>
        <name>S-adenosyl-L-methionine</name>
        <dbReference type="ChEBI" id="CHEBI:59789"/>
    </ligand>
</feature>
<dbReference type="GO" id="GO:0003723">
    <property type="term" value="F:RNA binding"/>
    <property type="evidence" value="ECO:0007669"/>
    <property type="project" value="UniProtKB-UniRule"/>
</dbReference>
<dbReference type="InterPro" id="IPR023165">
    <property type="entry name" value="rRNA_Ade_diMease-like_C"/>
</dbReference>
<feature type="binding site" evidence="9">
    <location>
        <position position="75"/>
    </location>
    <ligand>
        <name>S-adenosyl-L-methionine</name>
        <dbReference type="ChEBI" id="CHEBI:59789"/>
    </ligand>
</feature>
<dbReference type="HOGENOM" id="CLU_041220_3_0_9"/>
<dbReference type="AlphaFoldDB" id="K9EAR3"/>
<feature type="binding site" evidence="9">
    <location>
        <position position="54"/>
    </location>
    <ligand>
        <name>S-adenosyl-L-methionine</name>
        <dbReference type="ChEBI" id="CHEBI:59789"/>
    </ligand>
</feature>
<gene>
    <name evidence="12" type="ORF">HMPREF9698_01504</name>
</gene>
<dbReference type="Pfam" id="PF00398">
    <property type="entry name" value="RrnaAD"/>
    <property type="match status" value="1"/>
</dbReference>